<accession>A0A075AZN2</accession>
<name>A0A075AZN2_ROZAC</name>
<evidence type="ECO:0000256" key="4">
    <source>
        <dbReference type="ARBA" id="ARBA00022869"/>
    </source>
</evidence>
<evidence type="ECO:0000313" key="6">
    <source>
        <dbReference type="EMBL" id="EPZ35791.1"/>
    </source>
</evidence>
<evidence type="ECO:0000259" key="5">
    <source>
        <dbReference type="PROSITE" id="PS51116"/>
    </source>
</evidence>
<organism evidence="6 7">
    <name type="scientific">Rozella allomycis (strain CSF55)</name>
    <dbReference type="NCBI Taxonomy" id="988480"/>
    <lineage>
        <taxon>Eukaryota</taxon>
        <taxon>Fungi</taxon>
        <taxon>Fungi incertae sedis</taxon>
        <taxon>Cryptomycota</taxon>
        <taxon>Cryptomycota incertae sedis</taxon>
        <taxon>Rozella</taxon>
    </lineage>
</organism>
<evidence type="ECO:0000256" key="3">
    <source>
        <dbReference type="ARBA" id="ARBA00022530"/>
    </source>
</evidence>
<keyword evidence="4" id="KW-0084">Basement membrane</keyword>
<comment type="subcellular location">
    <subcellularLocation>
        <location evidence="1">Secreted</location>
        <location evidence="1">Extracellular space</location>
        <location evidence="1">Extracellular matrix</location>
        <location evidence="1">Basement membrane</location>
    </subcellularLocation>
</comment>
<evidence type="ECO:0000256" key="1">
    <source>
        <dbReference type="ARBA" id="ARBA00004302"/>
    </source>
</evidence>
<sequence length="295" mass="33661">MSDTNNVSRNSFLNTPSCYYDSTRRHSFESYSSFTKSKADKKHYSSTKDIDSLLLIPDEQSLPNFQPDIVDNMCGDVDDLISLADNKCARQSQPNVSRYRVSLEDLTYSTEINEVATDIETILGYAESRDVVNSILSVDIDTLLQQEDQILQISKPGEFTEMDHVDQYRPLIRSNSDIDQMMEIGENLYNSNSYEDTFHSFFEDYSINDIDSLLQANRVGSEGNLNRYRGSVSTLYMKDQGMEYLSRNNLPSQTPQDIDDLLRLAIEEIERGIISDNDIRTEKLDIDSIIALAVQ</sequence>
<dbReference type="InterPro" id="IPR013015">
    <property type="entry name" value="Laminin_IV_B"/>
</dbReference>
<dbReference type="HOGENOM" id="CLU_943831_0_0_1"/>
<gene>
    <name evidence="6" type="ORF">O9G_003274</name>
</gene>
<dbReference type="AlphaFoldDB" id="A0A075AZN2"/>
<dbReference type="EMBL" id="KE560757">
    <property type="protein sequence ID" value="EPZ35791.1"/>
    <property type="molecule type" value="Genomic_DNA"/>
</dbReference>
<reference evidence="6 7" key="1">
    <citation type="journal article" date="2013" name="Curr. Biol.">
        <title>Shared signatures of parasitism and phylogenomics unite Cryptomycota and microsporidia.</title>
        <authorList>
            <person name="James T.Y."/>
            <person name="Pelin A."/>
            <person name="Bonen L."/>
            <person name="Ahrendt S."/>
            <person name="Sain D."/>
            <person name="Corradi N."/>
            <person name="Stajich J.E."/>
        </authorList>
    </citation>
    <scope>NUCLEOTIDE SEQUENCE [LARGE SCALE GENOMIC DNA]</scope>
    <source>
        <strain evidence="6 7">CSF55</strain>
    </source>
</reference>
<dbReference type="GO" id="GO:0005604">
    <property type="term" value="C:basement membrane"/>
    <property type="evidence" value="ECO:0007669"/>
    <property type="project" value="UniProtKB-SubCell"/>
</dbReference>
<dbReference type="PROSITE" id="PS51116">
    <property type="entry name" value="LAMININ_IVB"/>
    <property type="match status" value="1"/>
</dbReference>
<proteinExistence type="predicted"/>
<feature type="domain" description="Laminin IV type B" evidence="5">
    <location>
        <begin position="1"/>
        <end position="128"/>
    </location>
</feature>
<keyword evidence="7" id="KW-1185">Reference proteome</keyword>
<evidence type="ECO:0000256" key="2">
    <source>
        <dbReference type="ARBA" id="ARBA00022525"/>
    </source>
</evidence>
<dbReference type="Proteomes" id="UP000030755">
    <property type="component" value="Unassembled WGS sequence"/>
</dbReference>
<protein>
    <recommendedName>
        <fullName evidence="5">Laminin IV type B domain-containing protein</fullName>
    </recommendedName>
</protein>
<keyword evidence="2" id="KW-0964">Secreted</keyword>
<keyword evidence="3" id="KW-0272">Extracellular matrix</keyword>
<evidence type="ECO:0000313" key="7">
    <source>
        <dbReference type="Proteomes" id="UP000030755"/>
    </source>
</evidence>